<feature type="transmembrane region" description="Helical" evidence="17">
    <location>
        <begin position="383"/>
        <end position="405"/>
    </location>
</feature>
<feature type="binding site" evidence="16">
    <location>
        <position position="25"/>
    </location>
    <ligand>
        <name>Mg(2+)</name>
        <dbReference type="ChEBI" id="CHEBI:18420"/>
        <label>2</label>
    </ligand>
</feature>
<organism evidence="19 20">
    <name type="scientific">Methanoregula formicica (strain DSM 22288 / NBRC 105244 / SMSP)</name>
    <dbReference type="NCBI Taxonomy" id="593750"/>
    <lineage>
        <taxon>Archaea</taxon>
        <taxon>Methanobacteriati</taxon>
        <taxon>Methanobacteriota</taxon>
        <taxon>Stenosarchaea group</taxon>
        <taxon>Methanomicrobia</taxon>
        <taxon>Methanomicrobiales</taxon>
        <taxon>Methanoregulaceae</taxon>
        <taxon>Methanoregula</taxon>
    </lineage>
</organism>
<keyword evidence="9" id="KW-0408">Iron</keyword>
<dbReference type="NCBIfam" id="TIGR00437">
    <property type="entry name" value="feoB"/>
    <property type="match status" value="1"/>
</dbReference>
<name>L0HIA8_METFS</name>
<feature type="binding site" evidence="16">
    <location>
        <position position="23"/>
    </location>
    <ligand>
        <name>Mg(2+)</name>
        <dbReference type="ChEBI" id="CHEBI:18420"/>
        <label>2</label>
    </ligand>
</feature>
<dbReference type="InterPro" id="IPR011640">
    <property type="entry name" value="Fe2_transport_prot_B_C"/>
</dbReference>
<dbReference type="STRING" id="593750.Metfor_2772"/>
<evidence type="ECO:0000256" key="9">
    <source>
        <dbReference type="ARBA" id="ARBA00023004"/>
    </source>
</evidence>
<dbReference type="Pfam" id="PF07664">
    <property type="entry name" value="FeoB_C"/>
    <property type="match status" value="1"/>
</dbReference>
<evidence type="ECO:0000256" key="7">
    <source>
        <dbReference type="ARBA" id="ARBA00022741"/>
    </source>
</evidence>
<feature type="transmembrane region" description="Helical" evidence="17">
    <location>
        <begin position="564"/>
        <end position="585"/>
    </location>
</feature>
<dbReference type="Pfam" id="PF07670">
    <property type="entry name" value="Gate"/>
    <property type="match status" value="2"/>
</dbReference>
<evidence type="ECO:0000313" key="20">
    <source>
        <dbReference type="Proteomes" id="UP000010824"/>
    </source>
</evidence>
<evidence type="ECO:0000256" key="17">
    <source>
        <dbReference type="SAM" id="Phobius"/>
    </source>
</evidence>
<evidence type="ECO:0000256" key="4">
    <source>
        <dbReference type="ARBA" id="ARBA00022496"/>
    </source>
</evidence>
<dbReference type="SUPFAM" id="SSF52540">
    <property type="entry name" value="P-loop containing nucleoside triphosphate hydrolases"/>
    <property type="match status" value="1"/>
</dbReference>
<dbReference type="InterPro" id="IPR006073">
    <property type="entry name" value="GTP-bd"/>
</dbReference>
<proteinExistence type="predicted"/>
<dbReference type="GO" id="GO:0005525">
    <property type="term" value="F:GTP binding"/>
    <property type="evidence" value="ECO:0007669"/>
    <property type="project" value="UniProtKB-KW"/>
</dbReference>
<evidence type="ECO:0000256" key="8">
    <source>
        <dbReference type="ARBA" id="ARBA00022989"/>
    </source>
</evidence>
<dbReference type="InParanoid" id="L0HIA8"/>
<reference evidence="20" key="1">
    <citation type="submission" date="2011-12" db="EMBL/GenBank/DDBJ databases">
        <title>Complete sequence of Methanoregula formicicum SMSP.</title>
        <authorList>
            <person name="Lucas S."/>
            <person name="Han J."/>
            <person name="Lapidus A."/>
            <person name="Cheng J.-F."/>
            <person name="Goodwin L."/>
            <person name="Pitluck S."/>
            <person name="Peters L."/>
            <person name="Ovchinnikova G."/>
            <person name="Teshima H."/>
            <person name="Detter J.C."/>
            <person name="Han C."/>
            <person name="Tapia R."/>
            <person name="Land M."/>
            <person name="Hauser L."/>
            <person name="Kyrpides N."/>
            <person name="Ivanova N."/>
            <person name="Pagani I."/>
            <person name="Imachi H."/>
            <person name="Tamaki H."/>
            <person name="Sekiguchi Y."/>
            <person name="Kamagata Y."/>
            <person name="Cadillo-Quiroz H."/>
            <person name="Zinder S."/>
            <person name="Liu W.-T."/>
            <person name="Woyke T."/>
        </authorList>
    </citation>
    <scope>NUCLEOTIDE SEQUENCE [LARGE SCALE GENOMIC DNA]</scope>
    <source>
        <strain evidence="20">DSM 22288 / NBRC 105244 / SMSP</strain>
    </source>
</reference>
<dbReference type="InterPro" id="IPR041069">
    <property type="entry name" value="FeoB_Cyto"/>
</dbReference>
<dbReference type="InterPro" id="IPR027417">
    <property type="entry name" value="P-loop_NTPase"/>
</dbReference>
<dbReference type="Pfam" id="PF02421">
    <property type="entry name" value="FeoB_N"/>
    <property type="match status" value="1"/>
</dbReference>
<dbReference type="Proteomes" id="UP000010824">
    <property type="component" value="Chromosome"/>
</dbReference>
<keyword evidence="8 17" id="KW-1133">Transmembrane helix</keyword>
<feature type="transmembrane region" description="Helical" evidence="17">
    <location>
        <begin position="507"/>
        <end position="528"/>
    </location>
</feature>
<evidence type="ECO:0000256" key="2">
    <source>
        <dbReference type="ARBA" id="ARBA00022448"/>
    </source>
</evidence>
<evidence type="ECO:0000256" key="15">
    <source>
        <dbReference type="PIRSR" id="PIRSR603373-1"/>
    </source>
</evidence>
<dbReference type="InterPro" id="IPR030389">
    <property type="entry name" value="G_FEOB_dom"/>
</dbReference>
<keyword evidence="10" id="KW-0406">Ion transport</keyword>
<feature type="transmembrane region" description="Helical" evidence="17">
    <location>
        <begin position="342"/>
        <end position="363"/>
    </location>
</feature>
<feature type="binding site" evidence="16">
    <location>
        <position position="26"/>
    </location>
    <ligand>
        <name>Mg(2+)</name>
        <dbReference type="ChEBI" id="CHEBI:18420"/>
        <label>2</label>
    </ligand>
</feature>
<evidence type="ECO:0000256" key="13">
    <source>
        <dbReference type="ARBA" id="ARBA00031200"/>
    </source>
</evidence>
<feature type="transmembrane region" description="Helical" evidence="17">
    <location>
        <begin position="283"/>
        <end position="309"/>
    </location>
</feature>
<keyword evidence="5" id="KW-0997">Cell inner membrane</keyword>
<keyword evidence="16" id="KW-0479">Metal-binding</keyword>
<evidence type="ECO:0000256" key="5">
    <source>
        <dbReference type="ARBA" id="ARBA00022519"/>
    </source>
</evidence>
<dbReference type="InterPro" id="IPR003373">
    <property type="entry name" value="Fe2_transport_prot-B"/>
</dbReference>
<evidence type="ECO:0000256" key="16">
    <source>
        <dbReference type="PIRSR" id="PIRSR603373-2"/>
    </source>
</evidence>
<evidence type="ECO:0000256" key="10">
    <source>
        <dbReference type="ARBA" id="ARBA00023065"/>
    </source>
</evidence>
<evidence type="ECO:0000256" key="3">
    <source>
        <dbReference type="ARBA" id="ARBA00022475"/>
    </source>
</evidence>
<feature type="binding site" evidence="15">
    <location>
        <begin position="117"/>
        <end position="120"/>
    </location>
    <ligand>
        <name>GTP</name>
        <dbReference type="ChEBI" id="CHEBI:37565"/>
        <label>1</label>
    </ligand>
</feature>
<feature type="domain" description="FeoB-type G" evidence="18">
    <location>
        <begin position="4"/>
        <end position="166"/>
    </location>
</feature>
<dbReference type="InterPro" id="IPR011642">
    <property type="entry name" value="Gate_dom"/>
</dbReference>
<evidence type="ECO:0000256" key="1">
    <source>
        <dbReference type="ARBA" id="ARBA00004429"/>
    </source>
</evidence>
<keyword evidence="12 17" id="KW-0472">Membrane</keyword>
<dbReference type="PANTHER" id="PTHR43185">
    <property type="entry name" value="FERROUS IRON TRANSPORT PROTEIN B"/>
    <property type="match status" value="1"/>
</dbReference>
<keyword evidence="6 17" id="KW-0812">Transmembrane</keyword>
<dbReference type="RefSeq" id="WP_015286717.1">
    <property type="nucleotide sequence ID" value="NC_019943.1"/>
</dbReference>
<evidence type="ECO:0000256" key="14">
    <source>
        <dbReference type="NCBIfam" id="TIGR00437"/>
    </source>
</evidence>
<feature type="transmembrane region" description="Helical" evidence="17">
    <location>
        <begin position="417"/>
        <end position="443"/>
    </location>
</feature>
<feature type="transmembrane region" description="Helical" evidence="17">
    <location>
        <begin position="605"/>
        <end position="625"/>
    </location>
</feature>
<dbReference type="CDD" id="cd01879">
    <property type="entry name" value="FeoB"/>
    <property type="match status" value="1"/>
</dbReference>
<keyword evidence="16" id="KW-0460">Magnesium</keyword>
<dbReference type="eggNOG" id="arCOG00359">
    <property type="taxonomic scope" value="Archaea"/>
</dbReference>
<feature type="binding site" evidence="15">
    <location>
        <begin position="57"/>
        <end position="60"/>
    </location>
    <ligand>
        <name>GTP</name>
        <dbReference type="ChEBI" id="CHEBI:37565"/>
        <label>1</label>
    </ligand>
</feature>
<feature type="transmembrane region" description="Helical" evidence="17">
    <location>
        <begin position="637"/>
        <end position="661"/>
    </location>
</feature>
<evidence type="ECO:0000313" key="19">
    <source>
        <dbReference type="EMBL" id="AGB03755.1"/>
    </source>
</evidence>
<dbReference type="PANTHER" id="PTHR43185:SF1">
    <property type="entry name" value="FE(2+) TRANSPORTER FEOB"/>
    <property type="match status" value="1"/>
</dbReference>
<evidence type="ECO:0000259" key="18">
    <source>
        <dbReference type="PROSITE" id="PS51711"/>
    </source>
</evidence>
<dbReference type="FunFam" id="3.40.50.300:FF:000426">
    <property type="entry name" value="Ferrous iron transport protein B"/>
    <property type="match status" value="1"/>
</dbReference>
<keyword evidence="20" id="KW-1185">Reference proteome</keyword>
<keyword evidence="4" id="KW-0410">Iron transport</keyword>
<protein>
    <recommendedName>
        <fullName evidence="13 14">Ferrous iron transport protein B</fullName>
    </recommendedName>
</protein>
<feature type="transmembrane region" description="Helical" evidence="17">
    <location>
        <begin position="449"/>
        <end position="469"/>
    </location>
</feature>
<dbReference type="InterPro" id="IPR050860">
    <property type="entry name" value="FeoB_GTPase"/>
</dbReference>
<keyword evidence="11 15" id="KW-0342">GTP-binding</keyword>
<dbReference type="GeneID" id="14308555"/>
<keyword evidence="2" id="KW-0813">Transport</keyword>
<keyword evidence="7 15" id="KW-0547">Nucleotide-binding</keyword>
<dbReference type="EMBL" id="CP003167">
    <property type="protein sequence ID" value="AGB03755.1"/>
    <property type="molecule type" value="Genomic_DNA"/>
</dbReference>
<dbReference type="PRINTS" id="PR00326">
    <property type="entry name" value="GTP1OBG"/>
</dbReference>
<keyword evidence="3" id="KW-1003">Cell membrane</keyword>
<feature type="binding site" evidence="15">
    <location>
        <begin position="11"/>
        <end position="18"/>
    </location>
    <ligand>
        <name>GTP</name>
        <dbReference type="ChEBI" id="CHEBI:37565"/>
        <label>1</label>
    </ligand>
</feature>
<feature type="transmembrane region" description="Helical" evidence="17">
    <location>
        <begin position="315"/>
        <end position="335"/>
    </location>
</feature>
<dbReference type="GO" id="GO:0005886">
    <property type="term" value="C:plasma membrane"/>
    <property type="evidence" value="ECO:0007669"/>
    <property type="project" value="UniProtKB-SubCell"/>
</dbReference>
<gene>
    <name evidence="19" type="ordered locus">Metfor_2772</name>
</gene>
<accession>L0HIA8</accession>
<dbReference type="HOGENOM" id="CLU_013350_3_0_2"/>
<dbReference type="Pfam" id="PF17910">
    <property type="entry name" value="FeoB_Cyto"/>
    <property type="match status" value="1"/>
</dbReference>
<dbReference type="PROSITE" id="PS51711">
    <property type="entry name" value="G_FEOB"/>
    <property type="match status" value="1"/>
</dbReference>
<comment type="subcellular location">
    <subcellularLocation>
        <location evidence="1">Cell inner membrane</location>
        <topology evidence="1">Multi-pass membrane protein</topology>
    </subcellularLocation>
</comment>
<sequence length="664" mass="70965">MKDRLRIALAGNPNVGKSTIFNALTGSNQHIGNWPGVTVEKKSGVARLGADEIEVVDLPGTYSLTAYSVDEVVARDYIIDEKPDAVIQVIDATNFERNLYLTTQLMELNVPLVIALNMSDEAEKNGVAINRTLIKKYFEIPAVRTIGSSGEGLDELLRAAVSEAATSPHHEHAIGYGDEIEEKIALLVPAISRDAALASRYPPRWLAIRLLEGDENARARVAESPVRDAIASELAKTGAEETEAAMADRRYEVIAALLPQVCTTCVRTLNASDHIDRVVTNRWLGIPIFLALMWGAFELTFAAASPFAAAIDAGVAYAAAAVSSGVQPAWLGLLLGDGIIGGLGAVLIFIPNIFILLLLLSLLEDSGYLARAAFVMDRLMYAIGLPGKSFIPMLIGFGCNVPAIMATRTIEDSNDRLITILITPFMSCGARLPVYVLFAGIFFPQNAGTVVFALYVLGIALAIGSAWLMRRSILPGKPAAFLMEMPPYRIPTARVSLRHMWDRGQMYLRKATGVILIGALVVWSLASFPAGAEYGSAESYAGMLGHLLQPLVAPLGFDWKIAVALLFGFVAKEVVVGSLGVLYGAGEGSLPAALLADPALSPVTAFALMAFVLIYLPCLAALAVIKKETGSWKWTGFSVIYGLVVAYLVAFLITRAGTVIAGGI</sequence>
<dbReference type="GO" id="GO:0015093">
    <property type="term" value="F:ferrous iron transmembrane transporter activity"/>
    <property type="evidence" value="ECO:0007669"/>
    <property type="project" value="UniProtKB-UniRule"/>
</dbReference>
<evidence type="ECO:0000256" key="12">
    <source>
        <dbReference type="ARBA" id="ARBA00023136"/>
    </source>
</evidence>
<dbReference type="AlphaFoldDB" id="L0HIA8"/>
<dbReference type="Gene3D" id="3.40.50.300">
    <property type="entry name" value="P-loop containing nucleotide triphosphate hydrolases"/>
    <property type="match status" value="1"/>
</dbReference>
<feature type="binding site" evidence="16">
    <location>
        <position position="22"/>
    </location>
    <ligand>
        <name>Mg(2+)</name>
        <dbReference type="ChEBI" id="CHEBI:18420"/>
        <label>1</label>
    </ligand>
</feature>
<reference evidence="19 20" key="2">
    <citation type="journal article" date="2014" name="Genome Announc.">
        <title>Complete Genome Sequence of Methanoregula formicica SMSPT, a Mesophilic Hydrogenotrophic Methanogen Isolated from a Methanogenic Upflow Anaerobic Sludge Blanket Reactor.</title>
        <authorList>
            <person name="Yamamoto K."/>
            <person name="Tamaki H."/>
            <person name="Cadillo-Quiroz H."/>
            <person name="Imachi H."/>
            <person name="Kyrpides N."/>
            <person name="Woyke T."/>
            <person name="Goodwin L."/>
            <person name="Zinder S.H."/>
            <person name="Kamagata Y."/>
            <person name="Liu W.T."/>
        </authorList>
    </citation>
    <scope>NUCLEOTIDE SEQUENCE [LARGE SCALE GENOMIC DNA]</scope>
    <source>
        <strain evidence="20">DSM 22288 / NBRC 105244 / SMSP</strain>
    </source>
</reference>
<evidence type="ECO:0000256" key="6">
    <source>
        <dbReference type="ARBA" id="ARBA00022692"/>
    </source>
</evidence>
<dbReference type="GO" id="GO:0046872">
    <property type="term" value="F:metal ion binding"/>
    <property type="evidence" value="ECO:0007669"/>
    <property type="project" value="UniProtKB-KW"/>
</dbReference>
<feature type="binding site" evidence="15">
    <location>
        <begin position="36"/>
        <end position="40"/>
    </location>
    <ligand>
        <name>GTP</name>
        <dbReference type="ChEBI" id="CHEBI:37565"/>
        <label>1</label>
    </ligand>
</feature>
<dbReference type="KEGG" id="mfo:Metfor_2772"/>
<evidence type="ECO:0000256" key="11">
    <source>
        <dbReference type="ARBA" id="ARBA00023134"/>
    </source>
</evidence>
<dbReference type="OrthoDB" id="85305at2157"/>
<dbReference type="Gene3D" id="1.10.287.1770">
    <property type="match status" value="1"/>
</dbReference>